<keyword evidence="3" id="KW-0547">Nucleotide-binding</keyword>
<dbReference type="STRING" id="670.ACZ92_09405"/>
<comment type="caution">
    <text evidence="7">The sequence shown here is derived from an EMBL/GenBank/DDBJ whole genome shotgun (WGS) entry which is preliminary data.</text>
</comment>
<dbReference type="GO" id="GO:0008478">
    <property type="term" value="F:pyridoxal kinase activity"/>
    <property type="evidence" value="ECO:0007669"/>
    <property type="project" value="UniProtKB-EC"/>
</dbReference>
<dbReference type="NCBIfam" id="TIGR00687">
    <property type="entry name" value="pyridox_kin"/>
    <property type="match status" value="1"/>
</dbReference>
<dbReference type="GO" id="GO:0005524">
    <property type="term" value="F:ATP binding"/>
    <property type="evidence" value="ECO:0007669"/>
    <property type="project" value="UniProtKB-KW"/>
</dbReference>
<dbReference type="GeneID" id="1188873"/>
<dbReference type="EMBL" id="NIXT01000424">
    <property type="protein sequence ID" value="OXE33070.1"/>
    <property type="molecule type" value="Genomic_DNA"/>
</dbReference>
<dbReference type="OrthoDB" id="9800808at2"/>
<dbReference type="InterPro" id="IPR013749">
    <property type="entry name" value="PM/HMP-P_kinase-1"/>
</dbReference>
<keyword evidence="4 7" id="KW-0418">Kinase</keyword>
<dbReference type="GO" id="GO:0009443">
    <property type="term" value="P:pyridoxal 5'-phosphate salvage"/>
    <property type="evidence" value="ECO:0007669"/>
    <property type="project" value="InterPro"/>
</dbReference>
<gene>
    <name evidence="7" type="ORF">CA163_09440</name>
</gene>
<proteinExistence type="predicted"/>
<protein>
    <recommendedName>
        <fullName evidence="1">pyridoxal kinase</fullName>
        <ecNumber evidence="1">2.7.1.35</ecNumber>
    </recommendedName>
</protein>
<accession>A0A0L8URN5</accession>
<dbReference type="InterPro" id="IPR029056">
    <property type="entry name" value="Ribokinase-like"/>
</dbReference>
<evidence type="ECO:0000256" key="3">
    <source>
        <dbReference type="ARBA" id="ARBA00022741"/>
    </source>
</evidence>
<evidence type="ECO:0000256" key="4">
    <source>
        <dbReference type="ARBA" id="ARBA00022777"/>
    </source>
</evidence>
<dbReference type="PANTHER" id="PTHR10534:SF2">
    <property type="entry name" value="PYRIDOXAL KINASE"/>
    <property type="match status" value="1"/>
</dbReference>
<name>A0A0L8URN5_VIBPH</name>
<keyword evidence="5" id="KW-0067">ATP-binding</keyword>
<dbReference type="GO" id="GO:0005829">
    <property type="term" value="C:cytosol"/>
    <property type="evidence" value="ECO:0007669"/>
    <property type="project" value="TreeGrafter"/>
</dbReference>
<feature type="domain" description="Pyridoxamine kinase/Phosphomethylpyrimidine kinase" evidence="6">
    <location>
        <begin position="115"/>
        <end position="250"/>
    </location>
</feature>
<organism evidence="7 8">
    <name type="scientific">Vibrio parahaemolyticus</name>
    <dbReference type="NCBI Taxonomy" id="670"/>
    <lineage>
        <taxon>Bacteria</taxon>
        <taxon>Pseudomonadati</taxon>
        <taxon>Pseudomonadota</taxon>
        <taxon>Gammaproteobacteria</taxon>
        <taxon>Vibrionales</taxon>
        <taxon>Vibrionaceae</taxon>
        <taxon>Vibrio</taxon>
    </lineage>
</organism>
<dbReference type="InterPro" id="IPR004625">
    <property type="entry name" value="PyrdxlKinase"/>
</dbReference>
<dbReference type="EC" id="2.7.1.35" evidence="1"/>
<dbReference type="PANTHER" id="PTHR10534">
    <property type="entry name" value="PYRIDOXAL KINASE"/>
    <property type="match status" value="1"/>
</dbReference>
<dbReference type="Gene3D" id="3.40.1190.20">
    <property type="match status" value="1"/>
</dbReference>
<evidence type="ECO:0000256" key="5">
    <source>
        <dbReference type="ARBA" id="ARBA00022840"/>
    </source>
</evidence>
<dbReference type="Proteomes" id="UP000214596">
    <property type="component" value="Unassembled WGS sequence"/>
</dbReference>
<evidence type="ECO:0000259" key="6">
    <source>
        <dbReference type="Pfam" id="PF08543"/>
    </source>
</evidence>
<dbReference type="Pfam" id="PF08543">
    <property type="entry name" value="Phos_pyr_kin"/>
    <property type="match status" value="1"/>
</dbReference>
<dbReference type="SUPFAM" id="SSF53613">
    <property type="entry name" value="Ribokinase-like"/>
    <property type="match status" value="1"/>
</dbReference>
<keyword evidence="2" id="KW-0808">Transferase</keyword>
<evidence type="ECO:0000313" key="7">
    <source>
        <dbReference type="EMBL" id="OXE33070.1"/>
    </source>
</evidence>
<dbReference type="OMA" id="QYEFVEP"/>
<sequence>MKGIISIKTYGVGRHLNSSVTGFPVQRMGLDIWPIHAVQNEQQTQDHEVFVGRSLVDELLTLTDGVESLRQLSECGAVIAGYQTDSKFRDSVCELVTRVKEESRQVLYVCHPELAEPIADKESHAPLFESLMPMADVIVSSKYVLEQFTGVKISNVESATQACQKALEMGPKLILVTNIELEEHFTMMLATPKSIYISQRPMLDFETPPAGVGELTAVVFTTCLVKRMSPVAALRHTNNAVYGVLELTYDNGSSELETIAGQYEFVEPTFDFPVKKLMALSMV</sequence>
<reference evidence="7 8" key="1">
    <citation type="journal article" date="2017" name="Appl. Environ. Microbiol.">
        <title>Parallel evolution of two clades of a major Atlantic endemic Vibrio parahaemolyticus pathogen lineage by independent acquisition of related pathogenicity islands.</title>
        <authorList>
            <person name="Xu F."/>
            <person name="Gonzalez-Escalona N."/>
            <person name="Drees K.P."/>
            <person name="Sebra R.P."/>
            <person name="Cooper V.S."/>
            <person name="Jones S.H."/>
            <person name="Whistler C.A."/>
        </authorList>
    </citation>
    <scope>NUCLEOTIDE SEQUENCE [LARGE SCALE GENOMIC DNA]</scope>
    <source>
        <strain evidence="7 8">MAVP-3</strain>
    </source>
</reference>
<dbReference type="AlphaFoldDB" id="A0A0L8URN5"/>
<evidence type="ECO:0000256" key="1">
    <source>
        <dbReference type="ARBA" id="ARBA00012104"/>
    </source>
</evidence>
<dbReference type="CDD" id="cd01173">
    <property type="entry name" value="pyridoxal_pyridoxamine_kinase"/>
    <property type="match status" value="1"/>
</dbReference>
<dbReference type="RefSeq" id="WP_005454826.1">
    <property type="nucleotide sequence ID" value="NZ_CAMFGX010000003.1"/>
</dbReference>
<evidence type="ECO:0000256" key="2">
    <source>
        <dbReference type="ARBA" id="ARBA00022679"/>
    </source>
</evidence>
<evidence type="ECO:0000313" key="8">
    <source>
        <dbReference type="Proteomes" id="UP000214596"/>
    </source>
</evidence>